<dbReference type="Proteomes" id="UP000657918">
    <property type="component" value="Unassembled WGS sequence"/>
</dbReference>
<dbReference type="OrthoDB" id="10257085at2759"/>
<comment type="caution">
    <text evidence="2">The sequence shown here is derived from an EMBL/GenBank/DDBJ whole genome shotgun (WGS) entry which is preliminary data.</text>
</comment>
<dbReference type="EMBL" id="JADGMS010000002">
    <property type="protein sequence ID" value="KAF9687109.1"/>
    <property type="molecule type" value="Genomic_DNA"/>
</dbReference>
<dbReference type="SUPFAM" id="SSF48208">
    <property type="entry name" value="Six-hairpin glycosidases"/>
    <property type="match status" value="1"/>
</dbReference>
<keyword evidence="3" id="KW-1185">Reference proteome</keyword>
<proteinExistence type="predicted"/>
<gene>
    <name evidence="2" type="ORF">SADUNF_Sadunf02G0059500</name>
</gene>
<sequence length="238" mass="26047">MHYNSSGYIYELIYEGTWSLFSPGNNYLGYVTDNLKAAEEAEAMSEQGVFCWNNKLTASAVSLIGLVSLTCDCYNNFQVMLSGLCSAIQNTFFCGKETSKLSHCWETNIQHKHTIGLHQSVGMIKTTLVQIEIIYGSMVAGPDKFDNFLDDRKVRVRRATIASNAGLAVALVALHDLPQKSSDSNGTQLGIYLLGTESTAGYDRVEGRSEGKLTSSHTEDVFSRNAARSSTQTLTTSP</sequence>
<dbReference type="Gene3D" id="1.50.10.10">
    <property type="match status" value="1"/>
</dbReference>
<dbReference type="InterPro" id="IPR012341">
    <property type="entry name" value="6hp_glycosidase-like_sf"/>
</dbReference>
<dbReference type="InterPro" id="IPR008928">
    <property type="entry name" value="6-hairpin_glycosidase_sf"/>
</dbReference>
<reference evidence="2 3" key="1">
    <citation type="submission" date="2020-10" db="EMBL/GenBank/DDBJ databases">
        <title>Plant Genome Project.</title>
        <authorList>
            <person name="Zhang R.-G."/>
        </authorList>
    </citation>
    <scope>NUCLEOTIDE SEQUENCE [LARGE SCALE GENOMIC DNA]</scope>
    <source>
        <strain evidence="2">FAFU-HL-1</strain>
        <tissue evidence="2">Leaf</tissue>
    </source>
</reference>
<evidence type="ECO:0000313" key="3">
    <source>
        <dbReference type="Proteomes" id="UP000657918"/>
    </source>
</evidence>
<feature type="compositionally biased region" description="Polar residues" evidence="1">
    <location>
        <begin position="226"/>
        <end position="238"/>
    </location>
</feature>
<accession>A0A835N6I8</accession>
<protein>
    <submittedName>
        <fullName evidence="2">Uncharacterized protein</fullName>
    </submittedName>
</protein>
<feature type="region of interest" description="Disordered" evidence="1">
    <location>
        <begin position="205"/>
        <end position="238"/>
    </location>
</feature>
<dbReference type="GO" id="GO:0005975">
    <property type="term" value="P:carbohydrate metabolic process"/>
    <property type="evidence" value="ECO:0007669"/>
    <property type="project" value="InterPro"/>
</dbReference>
<evidence type="ECO:0000313" key="2">
    <source>
        <dbReference type="EMBL" id="KAF9687109.1"/>
    </source>
</evidence>
<name>A0A835N6I8_9ROSI</name>
<organism evidence="2 3">
    <name type="scientific">Salix dunnii</name>
    <dbReference type="NCBI Taxonomy" id="1413687"/>
    <lineage>
        <taxon>Eukaryota</taxon>
        <taxon>Viridiplantae</taxon>
        <taxon>Streptophyta</taxon>
        <taxon>Embryophyta</taxon>
        <taxon>Tracheophyta</taxon>
        <taxon>Spermatophyta</taxon>
        <taxon>Magnoliopsida</taxon>
        <taxon>eudicotyledons</taxon>
        <taxon>Gunneridae</taxon>
        <taxon>Pentapetalae</taxon>
        <taxon>rosids</taxon>
        <taxon>fabids</taxon>
        <taxon>Malpighiales</taxon>
        <taxon>Salicaceae</taxon>
        <taxon>Saliceae</taxon>
        <taxon>Salix</taxon>
    </lineage>
</organism>
<feature type="compositionally biased region" description="Basic and acidic residues" evidence="1">
    <location>
        <begin position="205"/>
        <end position="222"/>
    </location>
</feature>
<evidence type="ECO:0000256" key="1">
    <source>
        <dbReference type="SAM" id="MobiDB-lite"/>
    </source>
</evidence>
<dbReference type="AlphaFoldDB" id="A0A835N6I8"/>